<proteinExistence type="inferred from homology"/>
<dbReference type="RefSeq" id="WP_104985920.1">
    <property type="nucleotide sequence ID" value="NZ_CP012673.1"/>
</dbReference>
<dbReference type="OrthoDB" id="9807535at2"/>
<sequence>MKYMMMMHTPSGGPYQIASWPQKDLQAHIAFMKRFHQKLSASGELVGAEGLAGPEQARLVRAGQDGKPVTDGVFPETKEFLAGYWIVDVESPERAYELAAEASAAPGPGGAPLNLTIEVREVMSAPPTKDLV</sequence>
<dbReference type="Gene3D" id="3.30.70.1060">
    <property type="entry name" value="Dimeric alpha+beta barrel"/>
    <property type="match status" value="1"/>
</dbReference>
<feature type="domain" description="YCII-related" evidence="2">
    <location>
        <begin position="1"/>
        <end position="103"/>
    </location>
</feature>
<accession>A0A2L0F926</accession>
<reference evidence="3 4" key="1">
    <citation type="submission" date="2015-09" db="EMBL/GenBank/DDBJ databases">
        <title>Sorangium comparison.</title>
        <authorList>
            <person name="Zaburannyi N."/>
            <person name="Bunk B."/>
            <person name="Overmann J."/>
            <person name="Mueller R."/>
        </authorList>
    </citation>
    <scope>NUCLEOTIDE SEQUENCE [LARGE SCALE GENOMIC DNA]</scope>
    <source>
        <strain evidence="3 4">So ce26</strain>
    </source>
</reference>
<protein>
    <recommendedName>
        <fullName evidence="2">YCII-related domain-containing protein</fullName>
    </recommendedName>
</protein>
<dbReference type="EMBL" id="CP012673">
    <property type="protein sequence ID" value="AUX48002.1"/>
    <property type="molecule type" value="Genomic_DNA"/>
</dbReference>
<gene>
    <name evidence="3" type="ORF">SOCE26_095280</name>
</gene>
<dbReference type="PANTHER" id="PTHR35174:SF3">
    <property type="entry name" value="BLL7171 PROTEIN"/>
    <property type="match status" value="1"/>
</dbReference>
<evidence type="ECO:0000259" key="2">
    <source>
        <dbReference type="Pfam" id="PF03795"/>
    </source>
</evidence>
<dbReference type="PANTHER" id="PTHR35174">
    <property type="entry name" value="BLL7171 PROTEIN-RELATED"/>
    <property type="match status" value="1"/>
</dbReference>
<dbReference type="SUPFAM" id="SSF54909">
    <property type="entry name" value="Dimeric alpha+beta barrel"/>
    <property type="match status" value="1"/>
</dbReference>
<dbReference type="Pfam" id="PF03795">
    <property type="entry name" value="YCII"/>
    <property type="match status" value="1"/>
</dbReference>
<dbReference type="AlphaFoldDB" id="A0A2L0F926"/>
<evidence type="ECO:0000313" key="3">
    <source>
        <dbReference type="EMBL" id="AUX48002.1"/>
    </source>
</evidence>
<organism evidence="3 4">
    <name type="scientific">Sorangium cellulosum</name>
    <name type="common">Polyangium cellulosum</name>
    <dbReference type="NCBI Taxonomy" id="56"/>
    <lineage>
        <taxon>Bacteria</taxon>
        <taxon>Pseudomonadati</taxon>
        <taxon>Myxococcota</taxon>
        <taxon>Polyangia</taxon>
        <taxon>Polyangiales</taxon>
        <taxon>Polyangiaceae</taxon>
        <taxon>Sorangium</taxon>
    </lineage>
</organism>
<dbReference type="InterPro" id="IPR011008">
    <property type="entry name" value="Dimeric_a/b-barrel"/>
</dbReference>
<evidence type="ECO:0000256" key="1">
    <source>
        <dbReference type="ARBA" id="ARBA00007689"/>
    </source>
</evidence>
<dbReference type="Proteomes" id="UP000238348">
    <property type="component" value="Chromosome"/>
</dbReference>
<name>A0A2L0F926_SORCE</name>
<comment type="similarity">
    <text evidence="1">Belongs to the YciI family.</text>
</comment>
<evidence type="ECO:0000313" key="4">
    <source>
        <dbReference type="Proteomes" id="UP000238348"/>
    </source>
</evidence>
<dbReference type="InterPro" id="IPR005545">
    <property type="entry name" value="YCII"/>
</dbReference>